<dbReference type="InterPro" id="IPR050114">
    <property type="entry name" value="UPF0173_UPF0282_UlaG_hydrolase"/>
</dbReference>
<organism evidence="1 2">
    <name type="scientific">Pyrobaculum neutrophilum (strain DSM 2338 / JCM 9278 / NBRC 100436 / V24Sta)</name>
    <name type="common">Thermoproteus neutrophilus</name>
    <dbReference type="NCBI Taxonomy" id="444157"/>
    <lineage>
        <taxon>Archaea</taxon>
        <taxon>Thermoproteota</taxon>
        <taxon>Thermoprotei</taxon>
        <taxon>Thermoproteales</taxon>
        <taxon>Thermoproteaceae</taxon>
        <taxon>Pyrobaculum</taxon>
    </lineage>
</organism>
<accession>B1YBW4</accession>
<dbReference type="EMBL" id="CP001014">
    <property type="protein sequence ID" value="ACB39348.1"/>
    <property type="molecule type" value="Genomic_DNA"/>
</dbReference>
<dbReference type="Proteomes" id="UP000001694">
    <property type="component" value="Chromosome"/>
</dbReference>
<dbReference type="AlphaFoldDB" id="B1YBW4"/>
<dbReference type="InterPro" id="IPR036866">
    <property type="entry name" value="RibonucZ/Hydroxyglut_hydro"/>
</dbReference>
<name>B1YBW4_PYRNV</name>
<dbReference type="OrthoDB" id="28313at2157"/>
<reference evidence="1" key="1">
    <citation type="submission" date="2008-03" db="EMBL/GenBank/DDBJ databases">
        <title>Complete sequence of Thermoproteus neutrophilus V24Sta.</title>
        <authorList>
            <consortium name="US DOE Joint Genome Institute"/>
            <person name="Copeland A."/>
            <person name="Lucas S."/>
            <person name="Lapidus A."/>
            <person name="Glavina del Rio T."/>
            <person name="Dalin E."/>
            <person name="Tice H."/>
            <person name="Bruce D."/>
            <person name="Goodwin L."/>
            <person name="Pitluck S."/>
            <person name="Sims D."/>
            <person name="Brettin T."/>
            <person name="Detter J.C."/>
            <person name="Han C."/>
            <person name="Kuske C.R."/>
            <person name="Schmutz J."/>
            <person name="Larimer F."/>
            <person name="Land M."/>
            <person name="Hauser L."/>
            <person name="Kyrpides N."/>
            <person name="Mikhailova N."/>
            <person name="Biddle J.F."/>
            <person name="Zhang Z."/>
            <person name="Fitz-Gibbon S.T."/>
            <person name="Lowe T.M."/>
            <person name="Saltikov C."/>
            <person name="House C.H."/>
            <person name="Richardson P."/>
        </authorList>
    </citation>
    <scope>NUCLEOTIDE SEQUENCE [LARGE SCALE GENOMIC DNA]</scope>
    <source>
        <strain evidence="1">V24Sta</strain>
    </source>
</reference>
<dbReference type="GO" id="GO:0016787">
    <property type="term" value="F:hydrolase activity"/>
    <property type="evidence" value="ECO:0007669"/>
    <property type="project" value="UniProtKB-KW"/>
</dbReference>
<dbReference type="PANTHER" id="PTHR43546:SF8">
    <property type="entry name" value="METALLO-BETA-LACTAMASE DOMAIN-CONTAINING PROTEIN"/>
    <property type="match status" value="1"/>
</dbReference>
<dbReference type="eggNOG" id="arCOG00530">
    <property type="taxonomic scope" value="Archaea"/>
</dbReference>
<dbReference type="PANTHER" id="PTHR43546">
    <property type="entry name" value="UPF0173 METAL-DEPENDENT HYDROLASE MJ1163-RELATED"/>
    <property type="match status" value="1"/>
</dbReference>
<dbReference type="RefSeq" id="WP_012349768.1">
    <property type="nucleotide sequence ID" value="NC_010525.1"/>
</dbReference>
<sequence length="190" mass="20207">MLRLLFRGVAVVRRDYAGVEISAGGDSLCIDVLKPACRHVLYTHLHPRHYGGAGGLAPPAVKPGDRLELGPFAVSVVEAYNVTKLVGGAPAHPKGTGVGYLVEADGVSLYHPGDTDLIGEMAKIRADVFLAPIGGDGTMTAEEAAEAVKLIRPKIAVPIHFEGARPYIKFRDISQPYTQVVHLETSPSSF</sequence>
<protein>
    <submittedName>
        <fullName evidence="1">Beta-lactamase fold-like Zn-dependent hydrolase</fullName>
    </submittedName>
</protein>
<evidence type="ECO:0000313" key="2">
    <source>
        <dbReference type="Proteomes" id="UP000001694"/>
    </source>
</evidence>
<dbReference type="Pfam" id="PF13483">
    <property type="entry name" value="Lactamase_B_3"/>
    <property type="match status" value="1"/>
</dbReference>
<dbReference type="KEGG" id="tne:Tneu_0400"/>
<dbReference type="HOGENOM" id="CLU_070010_0_1_2"/>
<gene>
    <name evidence="1" type="ordered locus">Tneu_0400</name>
</gene>
<proteinExistence type="predicted"/>
<dbReference type="GeneID" id="6164863"/>
<dbReference type="SUPFAM" id="SSF56281">
    <property type="entry name" value="Metallo-hydrolase/oxidoreductase"/>
    <property type="match status" value="1"/>
</dbReference>
<dbReference type="Gene3D" id="3.60.15.10">
    <property type="entry name" value="Ribonuclease Z/Hydroxyacylglutathione hydrolase-like"/>
    <property type="match status" value="1"/>
</dbReference>
<dbReference type="STRING" id="444157.Tneu_0400"/>
<evidence type="ECO:0000313" key="1">
    <source>
        <dbReference type="EMBL" id="ACB39348.1"/>
    </source>
</evidence>
<keyword evidence="2" id="KW-1185">Reference proteome</keyword>